<proteinExistence type="inferred from homology"/>
<name>A0AAV9C6S2_ACOCL</name>
<feature type="transmembrane region" description="Helical" evidence="13">
    <location>
        <begin position="133"/>
        <end position="153"/>
    </location>
</feature>
<evidence type="ECO:0000256" key="5">
    <source>
        <dbReference type="ARBA" id="ARBA00022679"/>
    </source>
</evidence>
<evidence type="ECO:0000256" key="2">
    <source>
        <dbReference type="ARBA" id="ARBA00005189"/>
    </source>
</evidence>
<keyword evidence="4" id="KW-0444">Lipid biosynthesis</keyword>
<comment type="similarity">
    <text evidence="3">Belongs to the 1-acyl-sn-glycerol-3-phosphate acyltransferase family.</text>
</comment>
<evidence type="ECO:0000313" key="16">
    <source>
        <dbReference type="Proteomes" id="UP001180020"/>
    </source>
</evidence>
<comment type="subcellular location">
    <subcellularLocation>
        <location evidence="1">Membrane</location>
    </subcellularLocation>
</comment>
<dbReference type="PANTHER" id="PTHR23063:SF2">
    <property type="entry name" value="GLYCEROL-3-PHOSPHATE ACYLTRANSFERASE 4, ISOFORM D-RELATED"/>
    <property type="match status" value="1"/>
</dbReference>
<keyword evidence="6 13" id="KW-0812">Transmembrane</keyword>
<evidence type="ECO:0000256" key="4">
    <source>
        <dbReference type="ARBA" id="ARBA00022516"/>
    </source>
</evidence>
<protein>
    <recommendedName>
        <fullName evidence="14">Phospholipid/glycerol acyltransferase domain-containing protein</fullName>
    </recommendedName>
</protein>
<dbReference type="GO" id="GO:0016020">
    <property type="term" value="C:membrane"/>
    <property type="evidence" value="ECO:0007669"/>
    <property type="project" value="UniProtKB-SubCell"/>
</dbReference>
<evidence type="ECO:0000256" key="11">
    <source>
        <dbReference type="ARBA" id="ARBA00023264"/>
    </source>
</evidence>
<evidence type="ECO:0000256" key="6">
    <source>
        <dbReference type="ARBA" id="ARBA00022692"/>
    </source>
</evidence>
<keyword evidence="16" id="KW-1185">Reference proteome</keyword>
<dbReference type="GO" id="GO:0005783">
    <property type="term" value="C:endoplasmic reticulum"/>
    <property type="evidence" value="ECO:0007669"/>
    <property type="project" value="TreeGrafter"/>
</dbReference>
<keyword evidence="10" id="KW-0594">Phospholipid biosynthesis</keyword>
<dbReference type="InterPro" id="IPR045252">
    <property type="entry name" value="LPCAT1-like"/>
</dbReference>
<evidence type="ECO:0000256" key="12">
    <source>
        <dbReference type="ARBA" id="ARBA00023315"/>
    </source>
</evidence>
<evidence type="ECO:0000256" key="13">
    <source>
        <dbReference type="SAM" id="Phobius"/>
    </source>
</evidence>
<reference evidence="15" key="2">
    <citation type="submission" date="2023-06" db="EMBL/GenBank/DDBJ databases">
        <authorList>
            <person name="Ma L."/>
            <person name="Liu K.-W."/>
            <person name="Li Z."/>
            <person name="Hsiao Y.-Y."/>
            <person name="Qi Y."/>
            <person name="Fu T."/>
            <person name="Tang G."/>
            <person name="Zhang D."/>
            <person name="Sun W.-H."/>
            <person name="Liu D.-K."/>
            <person name="Li Y."/>
            <person name="Chen G.-Z."/>
            <person name="Liu X.-D."/>
            <person name="Liao X.-Y."/>
            <person name="Jiang Y.-T."/>
            <person name="Yu X."/>
            <person name="Hao Y."/>
            <person name="Huang J."/>
            <person name="Zhao X.-W."/>
            <person name="Ke S."/>
            <person name="Chen Y.-Y."/>
            <person name="Wu W.-L."/>
            <person name="Hsu J.-L."/>
            <person name="Lin Y.-F."/>
            <person name="Huang M.-D."/>
            <person name="Li C.-Y."/>
            <person name="Huang L."/>
            <person name="Wang Z.-W."/>
            <person name="Zhao X."/>
            <person name="Zhong W.-Y."/>
            <person name="Peng D.-H."/>
            <person name="Ahmad S."/>
            <person name="Lan S."/>
            <person name="Zhang J.-S."/>
            <person name="Tsai W.-C."/>
            <person name="Van De Peer Y."/>
            <person name="Liu Z.-J."/>
        </authorList>
    </citation>
    <scope>NUCLEOTIDE SEQUENCE</scope>
    <source>
        <strain evidence="15">CP</strain>
        <tissue evidence="15">Leaves</tissue>
    </source>
</reference>
<keyword evidence="11" id="KW-1208">Phospholipid metabolism</keyword>
<organism evidence="15 16">
    <name type="scientific">Acorus calamus</name>
    <name type="common">Sweet flag</name>
    <dbReference type="NCBI Taxonomy" id="4465"/>
    <lineage>
        <taxon>Eukaryota</taxon>
        <taxon>Viridiplantae</taxon>
        <taxon>Streptophyta</taxon>
        <taxon>Embryophyta</taxon>
        <taxon>Tracheophyta</taxon>
        <taxon>Spermatophyta</taxon>
        <taxon>Magnoliopsida</taxon>
        <taxon>Liliopsida</taxon>
        <taxon>Acoraceae</taxon>
        <taxon>Acorus</taxon>
    </lineage>
</organism>
<feature type="transmembrane region" description="Helical" evidence="13">
    <location>
        <begin position="74"/>
        <end position="92"/>
    </location>
</feature>
<gene>
    <name evidence="15" type="ORF">QJS10_CPB21g00855</name>
</gene>
<dbReference type="EMBL" id="JAUJYO010000021">
    <property type="protein sequence ID" value="KAK1284405.1"/>
    <property type="molecule type" value="Genomic_DNA"/>
</dbReference>
<evidence type="ECO:0000313" key="15">
    <source>
        <dbReference type="EMBL" id="KAK1284405.1"/>
    </source>
</evidence>
<dbReference type="Pfam" id="PF01553">
    <property type="entry name" value="Acyltransferase"/>
    <property type="match status" value="1"/>
</dbReference>
<evidence type="ECO:0000256" key="8">
    <source>
        <dbReference type="ARBA" id="ARBA00023098"/>
    </source>
</evidence>
<comment type="pathway">
    <text evidence="2">Lipid metabolism.</text>
</comment>
<dbReference type="GO" id="GO:0008654">
    <property type="term" value="P:phospholipid biosynthetic process"/>
    <property type="evidence" value="ECO:0007669"/>
    <property type="project" value="UniProtKB-KW"/>
</dbReference>
<comment type="caution">
    <text evidence="15">The sequence shown here is derived from an EMBL/GenBank/DDBJ whole genome shotgun (WGS) entry which is preliminary data.</text>
</comment>
<keyword evidence="9 13" id="KW-0472">Membrane</keyword>
<dbReference type="SUPFAM" id="SSF69593">
    <property type="entry name" value="Glycerol-3-phosphate (1)-acyltransferase"/>
    <property type="match status" value="1"/>
</dbReference>
<dbReference type="CDD" id="cd07991">
    <property type="entry name" value="LPLAT_LPCAT1-like"/>
    <property type="match status" value="1"/>
</dbReference>
<evidence type="ECO:0000259" key="14">
    <source>
        <dbReference type="SMART" id="SM00563"/>
    </source>
</evidence>
<dbReference type="PANTHER" id="PTHR23063">
    <property type="entry name" value="PHOSPHOLIPID ACYLTRANSFERASE"/>
    <property type="match status" value="1"/>
</dbReference>
<evidence type="ECO:0000256" key="7">
    <source>
        <dbReference type="ARBA" id="ARBA00022989"/>
    </source>
</evidence>
<evidence type="ECO:0000256" key="10">
    <source>
        <dbReference type="ARBA" id="ARBA00023209"/>
    </source>
</evidence>
<keyword evidence="7 13" id="KW-1133">Transmembrane helix</keyword>
<evidence type="ECO:0000256" key="9">
    <source>
        <dbReference type="ARBA" id="ARBA00023136"/>
    </source>
</evidence>
<evidence type="ECO:0000256" key="1">
    <source>
        <dbReference type="ARBA" id="ARBA00004370"/>
    </source>
</evidence>
<dbReference type="Proteomes" id="UP001180020">
    <property type="component" value="Unassembled WGS sequence"/>
</dbReference>
<evidence type="ECO:0000256" key="3">
    <source>
        <dbReference type="ARBA" id="ARBA00008655"/>
    </source>
</evidence>
<keyword evidence="8" id="KW-0443">Lipid metabolism</keyword>
<dbReference type="InterPro" id="IPR002123">
    <property type="entry name" value="Plipid/glycerol_acylTrfase"/>
</dbReference>
<dbReference type="SMART" id="SM00563">
    <property type="entry name" value="PlsC"/>
    <property type="match status" value="1"/>
</dbReference>
<feature type="domain" description="Phospholipid/glycerol acyltransferase" evidence="14">
    <location>
        <begin position="162"/>
        <end position="273"/>
    </location>
</feature>
<dbReference type="AlphaFoldDB" id="A0AAV9C6S2"/>
<accession>A0AAV9C6S2</accession>
<dbReference type="GO" id="GO:0019432">
    <property type="term" value="P:triglyceride biosynthetic process"/>
    <property type="evidence" value="ECO:0007669"/>
    <property type="project" value="TreeGrafter"/>
</dbReference>
<keyword evidence="12" id="KW-0012">Acyltransferase</keyword>
<sequence>MAAGQLRSSSSEIDLDRPNIEEYLTTDSIHQTPEKLLLRDLLDISPTLTEAAGAIIDDSFTRCFKSNSPEPWNWNVYLFPLWCLGVLIRYLVLFPARVVVLAAGWIVFFMAFIPVHSLLRGKDKLRRNIERKLVEMMCGVFVASWTGVVKYHGPRPSMRPRQVFVANHTSMIDFIILEQITAFAVIMQKHPGWVGFIQTHILESLGCIWFNRTEVKDREIVAKKLREHVQGADNNPLLIFPEGTCVNNHYTVMFKKGAFELDCAVCPIAIKYNKIFVDAFWNSKKQSFTMHLLRLMTSWAVVCDVWYLEPQYLKPGETPIEFAERVRDIISVRAGLKKVPWDGYLKYFRPSPKHTERKQQIFAESVLRRLEEKSK</sequence>
<keyword evidence="5" id="KW-0808">Transferase</keyword>
<reference evidence="15" key="1">
    <citation type="journal article" date="2023" name="Nat. Commun.">
        <title>Diploid and tetraploid genomes of Acorus and the evolution of monocots.</title>
        <authorList>
            <person name="Ma L."/>
            <person name="Liu K.W."/>
            <person name="Li Z."/>
            <person name="Hsiao Y.Y."/>
            <person name="Qi Y."/>
            <person name="Fu T."/>
            <person name="Tang G.D."/>
            <person name="Zhang D."/>
            <person name="Sun W.H."/>
            <person name="Liu D.K."/>
            <person name="Li Y."/>
            <person name="Chen G.Z."/>
            <person name="Liu X.D."/>
            <person name="Liao X.Y."/>
            <person name="Jiang Y.T."/>
            <person name="Yu X."/>
            <person name="Hao Y."/>
            <person name="Huang J."/>
            <person name="Zhao X.W."/>
            <person name="Ke S."/>
            <person name="Chen Y.Y."/>
            <person name="Wu W.L."/>
            <person name="Hsu J.L."/>
            <person name="Lin Y.F."/>
            <person name="Huang M.D."/>
            <person name="Li C.Y."/>
            <person name="Huang L."/>
            <person name="Wang Z.W."/>
            <person name="Zhao X."/>
            <person name="Zhong W.Y."/>
            <person name="Peng D.H."/>
            <person name="Ahmad S."/>
            <person name="Lan S."/>
            <person name="Zhang J.S."/>
            <person name="Tsai W.C."/>
            <person name="Van de Peer Y."/>
            <person name="Liu Z.J."/>
        </authorList>
    </citation>
    <scope>NUCLEOTIDE SEQUENCE</scope>
    <source>
        <strain evidence="15">CP</strain>
    </source>
</reference>
<feature type="transmembrane region" description="Helical" evidence="13">
    <location>
        <begin position="98"/>
        <end position="121"/>
    </location>
</feature>
<dbReference type="GO" id="GO:0004366">
    <property type="term" value="F:glycerol-3-phosphate O-acyltransferase activity"/>
    <property type="evidence" value="ECO:0007669"/>
    <property type="project" value="TreeGrafter"/>
</dbReference>